<dbReference type="AlphaFoldDB" id="A0A0K0EPH7"/>
<dbReference type="Pfam" id="PF20981">
    <property type="entry name" value="AAR2_1st"/>
    <property type="match status" value="1"/>
</dbReference>
<dbReference type="Gene3D" id="2.60.34.20">
    <property type="match status" value="1"/>
</dbReference>
<feature type="domain" description="AAR2 N-terminal" evidence="5">
    <location>
        <begin position="23"/>
        <end position="146"/>
    </location>
</feature>
<evidence type="ECO:0000313" key="7">
    <source>
        <dbReference type="WBParaSite" id="SSTP_0001136100.1"/>
    </source>
</evidence>
<dbReference type="CDD" id="cd13777">
    <property type="entry name" value="Aar2_N"/>
    <property type="match status" value="1"/>
</dbReference>
<name>A0A0K0EPH7_STRER</name>
<dbReference type="InterPro" id="IPR038514">
    <property type="entry name" value="AAR2_C_sf"/>
</dbReference>
<dbReference type="InterPro" id="IPR033647">
    <property type="entry name" value="Aar2_N"/>
</dbReference>
<comment type="similarity">
    <text evidence="1">Belongs to the AAR2 family.</text>
</comment>
<dbReference type="WBParaSite" id="SSTP_0001136100.1">
    <property type="protein sequence ID" value="SSTP_0001136100.1"/>
    <property type="gene ID" value="SSTP_0001136100"/>
</dbReference>
<evidence type="ECO:0000259" key="5">
    <source>
        <dbReference type="Pfam" id="PF20981"/>
    </source>
</evidence>
<dbReference type="PANTHER" id="PTHR12689:SF4">
    <property type="entry name" value="PROTEIN AAR2 HOMOLOG"/>
    <property type="match status" value="1"/>
</dbReference>
<dbReference type="InterPro" id="IPR007946">
    <property type="entry name" value="AAR2"/>
</dbReference>
<dbReference type="PANTHER" id="PTHR12689">
    <property type="entry name" value="A1 CISTRON SPLICING FACTOR AAR2-RELATED"/>
    <property type="match status" value="1"/>
</dbReference>
<dbReference type="InterPro" id="IPR033648">
    <property type="entry name" value="AAR2_C"/>
</dbReference>
<evidence type="ECO:0000256" key="1">
    <source>
        <dbReference type="ARBA" id="ARBA00006281"/>
    </source>
</evidence>
<evidence type="ECO:0000259" key="4">
    <source>
        <dbReference type="Pfam" id="PF05282"/>
    </source>
</evidence>
<sequence>MDNLKGYDISPAQAHFMFQSFSFIIFKDFPEGIEVGIDYKSFITGPKFMGFKMIPPGLHFVYISYKNSPRVGFFYRFSEKEILMKKWDKLKEDFVDCILTEEEKDRIKANIKNIDKNLGVYPFDEIKNWISLSNYITKDIMSKINPLCGRITSQQTFITEEDRINKDNKVVDRENRTRLRFGDEEGLPIFNIMEDEKINFTEIPKVTLENIDKRELIDNSMLLEKLLENYGKNSIEKLLGEFQYSFVVFLIGQVYEGFEQWKRFLHLLCSVKSSLNKQLSLYEKFFMILYYQITTCPDDFFNSVIEQNNFIRWTLRLLFANIEDNDSLPESFKAKSVKCRRLFEKKFSCSFDLPNE</sequence>
<dbReference type="FunFam" id="2.60.34.20:FF:000001">
    <property type="entry name" value="protein AAR2 homolog"/>
    <property type="match status" value="1"/>
</dbReference>
<dbReference type="STRING" id="6248.A0A0K0EPH7"/>
<evidence type="ECO:0000256" key="3">
    <source>
        <dbReference type="ARBA" id="ARBA00030625"/>
    </source>
</evidence>
<evidence type="ECO:0000313" key="6">
    <source>
        <dbReference type="Proteomes" id="UP000035681"/>
    </source>
</evidence>
<organism evidence="7">
    <name type="scientific">Strongyloides stercoralis</name>
    <name type="common">Threadworm</name>
    <dbReference type="NCBI Taxonomy" id="6248"/>
    <lineage>
        <taxon>Eukaryota</taxon>
        <taxon>Metazoa</taxon>
        <taxon>Ecdysozoa</taxon>
        <taxon>Nematoda</taxon>
        <taxon>Chromadorea</taxon>
        <taxon>Rhabditida</taxon>
        <taxon>Tylenchina</taxon>
        <taxon>Panagrolaimomorpha</taxon>
        <taxon>Strongyloidoidea</taxon>
        <taxon>Strongyloididae</taxon>
        <taxon>Strongyloides</taxon>
    </lineage>
</organism>
<accession>A0A0K0EPH7</accession>
<dbReference type="Proteomes" id="UP000035681">
    <property type="component" value="Unplaced"/>
</dbReference>
<feature type="domain" description="AAR2 C-terminal" evidence="4">
    <location>
        <begin position="216"/>
        <end position="352"/>
    </location>
</feature>
<evidence type="ECO:0000256" key="2">
    <source>
        <dbReference type="ARBA" id="ARBA00016372"/>
    </source>
</evidence>
<proteinExistence type="inferred from homology"/>
<protein>
    <recommendedName>
        <fullName evidence="2">Protein AAR2 homolog</fullName>
    </recommendedName>
    <alternativeName>
        <fullName evidence="3">AAR2 splicing factor homolog</fullName>
    </alternativeName>
</protein>
<reference evidence="7" key="1">
    <citation type="submission" date="2015-08" db="UniProtKB">
        <authorList>
            <consortium name="WormBaseParasite"/>
        </authorList>
    </citation>
    <scope>IDENTIFICATION</scope>
</reference>
<dbReference type="CDD" id="cd13778">
    <property type="entry name" value="Aar2_C"/>
    <property type="match status" value="1"/>
</dbReference>
<dbReference type="GO" id="GO:0000244">
    <property type="term" value="P:spliceosomal tri-snRNP complex assembly"/>
    <property type="evidence" value="ECO:0007669"/>
    <property type="project" value="TreeGrafter"/>
</dbReference>
<dbReference type="Gene3D" id="1.25.40.550">
    <property type="entry name" value="Aar2, C-terminal domain-like"/>
    <property type="match status" value="1"/>
</dbReference>
<dbReference type="InterPro" id="IPR038516">
    <property type="entry name" value="AAR2_N_sf"/>
</dbReference>
<dbReference type="WBParaSite" id="TCONS_00003340.p1">
    <property type="protein sequence ID" value="TCONS_00003340.p1"/>
    <property type="gene ID" value="XLOC_003080"/>
</dbReference>
<dbReference type="Pfam" id="PF05282">
    <property type="entry name" value="AAR2"/>
    <property type="match status" value="1"/>
</dbReference>
<keyword evidence="6" id="KW-1185">Reference proteome</keyword>